<evidence type="ECO:0000313" key="3">
    <source>
        <dbReference type="Proteomes" id="UP000183685"/>
    </source>
</evidence>
<gene>
    <name evidence="2" type="ORF">SAMN04488071_1708</name>
</gene>
<name>A0A1G6YQ24_9PROT</name>
<dbReference type="AlphaFoldDB" id="A0A1G6YQ24"/>
<dbReference type="InterPro" id="IPR007076">
    <property type="entry name" value="TfoX_N"/>
</dbReference>
<feature type="domain" description="TfoX N-terminal" evidence="1">
    <location>
        <begin position="15"/>
        <end position="102"/>
    </location>
</feature>
<dbReference type="Gene3D" id="3.30.1460.30">
    <property type="entry name" value="YgaC/TfoX-N like chaperone"/>
    <property type="match status" value="1"/>
</dbReference>
<protein>
    <submittedName>
        <fullName evidence="2">TfoX N-terminal domain-containing protein</fullName>
    </submittedName>
</protein>
<dbReference type="OrthoDB" id="214902at2"/>
<accession>A0A1G6YQ24</accession>
<dbReference type="Proteomes" id="UP000183685">
    <property type="component" value="Unassembled WGS sequence"/>
</dbReference>
<organism evidence="2 3">
    <name type="scientific">Kordiimonas lacus</name>
    <dbReference type="NCBI Taxonomy" id="637679"/>
    <lineage>
        <taxon>Bacteria</taxon>
        <taxon>Pseudomonadati</taxon>
        <taxon>Pseudomonadota</taxon>
        <taxon>Alphaproteobacteria</taxon>
        <taxon>Kordiimonadales</taxon>
        <taxon>Kordiimonadaceae</taxon>
        <taxon>Kordiimonas</taxon>
    </lineage>
</organism>
<proteinExistence type="predicted"/>
<evidence type="ECO:0000259" key="1">
    <source>
        <dbReference type="Pfam" id="PF04993"/>
    </source>
</evidence>
<keyword evidence="3" id="KW-1185">Reference proteome</keyword>
<dbReference type="EMBL" id="FNAK01000003">
    <property type="protein sequence ID" value="SDD92604.1"/>
    <property type="molecule type" value="Genomic_DNA"/>
</dbReference>
<reference evidence="2 3" key="1">
    <citation type="submission" date="2016-10" db="EMBL/GenBank/DDBJ databases">
        <authorList>
            <person name="de Groot N.N."/>
        </authorList>
    </citation>
    <scope>NUCLEOTIDE SEQUENCE [LARGE SCALE GENOMIC DNA]</scope>
    <source>
        <strain evidence="2 3">CGMCC 1.9109</strain>
    </source>
</reference>
<dbReference type="SUPFAM" id="SSF159894">
    <property type="entry name" value="YgaC/TfoX-N like"/>
    <property type="match status" value="1"/>
</dbReference>
<dbReference type="RefSeq" id="WP_068302860.1">
    <property type="nucleotide sequence ID" value="NZ_DAIOMO010000005.1"/>
</dbReference>
<dbReference type="STRING" id="637679.GCA_001550055_01389"/>
<sequence>MAYDEQLAGRVRHVLDGLPEVVEKKMFGGLCFMVAGHMCCGIVDTRLMARVGPEAYEDALKDPHARPMDFTGKPMKGMIYVQPDGTADTTALEAWVNRCLSFSLSLPPK</sequence>
<evidence type="ECO:0000313" key="2">
    <source>
        <dbReference type="EMBL" id="SDD92604.1"/>
    </source>
</evidence>
<dbReference type="Pfam" id="PF04993">
    <property type="entry name" value="TfoX_N"/>
    <property type="match status" value="1"/>
</dbReference>